<proteinExistence type="predicted"/>
<dbReference type="InterPro" id="IPR012675">
    <property type="entry name" value="Beta-grasp_dom_sf"/>
</dbReference>
<keyword evidence="2" id="KW-1185">Reference proteome</keyword>
<comment type="caution">
    <text evidence="1">The sequence shown here is derived from an EMBL/GenBank/DDBJ whole genome shotgun (WGS) entry which is preliminary data.</text>
</comment>
<accession>A0ABU5E928</accession>
<dbReference type="EMBL" id="JAXCLW010000002">
    <property type="protein sequence ID" value="MDY0882865.1"/>
    <property type="molecule type" value="Genomic_DNA"/>
</dbReference>
<dbReference type="InterPro" id="IPR052045">
    <property type="entry name" value="Sulfur_Carrier/Prot_Modifier"/>
</dbReference>
<dbReference type="RefSeq" id="WP_320507923.1">
    <property type="nucleotide sequence ID" value="NZ_JAXCLW010000002.1"/>
</dbReference>
<evidence type="ECO:0000313" key="1">
    <source>
        <dbReference type="EMBL" id="MDY0882865.1"/>
    </source>
</evidence>
<dbReference type="Pfam" id="PF02597">
    <property type="entry name" value="ThiS"/>
    <property type="match status" value="1"/>
</dbReference>
<dbReference type="Gene3D" id="3.10.20.30">
    <property type="match status" value="1"/>
</dbReference>
<protein>
    <submittedName>
        <fullName evidence="1">MoaD/ThiS family protein</fullName>
    </submittedName>
</protein>
<dbReference type="SUPFAM" id="SSF54285">
    <property type="entry name" value="MoaD/ThiS"/>
    <property type="match status" value="1"/>
</dbReference>
<evidence type="ECO:0000313" key="2">
    <source>
        <dbReference type="Proteomes" id="UP001279642"/>
    </source>
</evidence>
<name>A0ABU5E928_9PROT</name>
<dbReference type="Proteomes" id="UP001279642">
    <property type="component" value="Unassembled WGS sequence"/>
</dbReference>
<reference evidence="1 2" key="1">
    <citation type="journal article" date="2016" name="Antonie Van Leeuwenhoek">
        <title>Dongia soli sp. nov., isolated from soil from Dokdo, Korea.</title>
        <authorList>
            <person name="Kim D.U."/>
            <person name="Lee H."/>
            <person name="Kim H."/>
            <person name="Kim S.G."/>
            <person name="Ka J.O."/>
        </authorList>
    </citation>
    <scope>NUCLEOTIDE SEQUENCE [LARGE SCALE GENOMIC DNA]</scope>
    <source>
        <strain evidence="1 2">D78</strain>
    </source>
</reference>
<dbReference type="PANTHER" id="PTHR38031">
    <property type="entry name" value="SULFUR CARRIER PROTEIN SLR0821-RELATED"/>
    <property type="match status" value="1"/>
</dbReference>
<organism evidence="1 2">
    <name type="scientific">Dongia soli</name>
    <dbReference type="NCBI Taxonomy" id="600628"/>
    <lineage>
        <taxon>Bacteria</taxon>
        <taxon>Pseudomonadati</taxon>
        <taxon>Pseudomonadota</taxon>
        <taxon>Alphaproteobacteria</taxon>
        <taxon>Rhodospirillales</taxon>
        <taxon>Dongiaceae</taxon>
        <taxon>Dongia</taxon>
    </lineage>
</organism>
<dbReference type="PANTHER" id="PTHR38031:SF1">
    <property type="entry name" value="SULFUR CARRIER PROTEIN CYSO"/>
    <property type="match status" value="1"/>
</dbReference>
<gene>
    <name evidence="1" type="ORF">SMD27_08420</name>
</gene>
<dbReference type="InterPro" id="IPR016155">
    <property type="entry name" value="Mopterin_synth/thiamin_S_b"/>
</dbReference>
<sequence>MPEQTLPIIDVTLPVVLRRLFPDAPRQVRLKAATVKDAIDALDDRWPGMRDRLCDSRPSIRRHINIFVAGERATLQTSLADGSDVVILTAISGG</sequence>
<dbReference type="InterPro" id="IPR003749">
    <property type="entry name" value="ThiS/MoaD-like"/>
</dbReference>